<proteinExistence type="predicted"/>
<feature type="region of interest" description="Disordered" evidence="1">
    <location>
        <begin position="247"/>
        <end position="266"/>
    </location>
</feature>
<sequence length="561" mass="60601">MMNAAACAVVQAAQRTAAKRIRLGVKESPGRELRSRAQARGAIGSSLHRPFPRVEQPDSKISLMGCTSSSQHGIGAGGHHRVAVPTAEDDRNSVAKGLRVRYVPPHYVYSLLNAPSTVPPVVIDARKALDYGKWHIQGAYNWHIREQPLVPGRFIETLASTTVIIHGEETQEKNDERITGVVGQLLKFLRDDLGPHSQCKGFDPDRAHERSLMSPSCLWIMKGGLPAAKLSSPFQLRWAFMGSEGRLSTGSQSSKNASSGVGVSSSAPAALQSDSILPPKGKSEMISVERGSNGVRSLKTFHDEAPDKSATHSITRRSTGAKWIYPAEIVPPTSRSRQSFCLYVCSEAVFNNRWTQFSHFVPPIGHIVSINTSSKPYAGPIAEHTQSHCLQGDSALKDCLSILVKALGEKKGVLVYDSDGLSDCIAVTVAFLLLHSSLSTADEVFGYLNDIRPTMQLTDTHIKQITDCVGQRIAVPKSIDVIHTAKLTMMDRISTQSTTDPSPSPAAAGAAVTRSITDQSSTTSSSVERPMTPASQPPLSKANKAVVRPSFARPQDISQQY</sequence>
<evidence type="ECO:0000256" key="1">
    <source>
        <dbReference type="SAM" id="MobiDB-lite"/>
    </source>
</evidence>
<gene>
    <name evidence="2" type="ORF">Vbra_21517</name>
</gene>
<dbReference type="EMBL" id="CDMY01000468">
    <property type="protein sequence ID" value="CEM15705.1"/>
    <property type="molecule type" value="Genomic_DNA"/>
</dbReference>
<keyword evidence="3" id="KW-1185">Reference proteome</keyword>
<reference evidence="2 3" key="1">
    <citation type="submission" date="2014-11" db="EMBL/GenBank/DDBJ databases">
        <authorList>
            <person name="Zhu J."/>
            <person name="Qi W."/>
            <person name="Song R."/>
        </authorList>
    </citation>
    <scope>NUCLEOTIDE SEQUENCE [LARGE SCALE GENOMIC DNA]</scope>
</reference>
<dbReference type="VEuPathDB" id="CryptoDB:Vbra_21517"/>
<feature type="region of interest" description="Disordered" evidence="1">
    <location>
        <begin position="494"/>
        <end position="561"/>
    </location>
</feature>
<organism evidence="2 3">
    <name type="scientific">Vitrella brassicaformis (strain CCMP3155)</name>
    <dbReference type="NCBI Taxonomy" id="1169540"/>
    <lineage>
        <taxon>Eukaryota</taxon>
        <taxon>Sar</taxon>
        <taxon>Alveolata</taxon>
        <taxon>Colpodellida</taxon>
        <taxon>Vitrellaceae</taxon>
        <taxon>Vitrella</taxon>
    </lineage>
</organism>
<dbReference type="InterPro" id="IPR029021">
    <property type="entry name" value="Prot-tyrosine_phosphatase-like"/>
</dbReference>
<feature type="compositionally biased region" description="Low complexity" evidence="1">
    <location>
        <begin position="253"/>
        <end position="266"/>
    </location>
</feature>
<accession>A0A0G4FN80</accession>
<evidence type="ECO:0000313" key="3">
    <source>
        <dbReference type="Proteomes" id="UP000041254"/>
    </source>
</evidence>
<dbReference type="InParanoid" id="A0A0G4FN80"/>
<dbReference type="AlphaFoldDB" id="A0A0G4FN80"/>
<dbReference type="SUPFAM" id="SSF52821">
    <property type="entry name" value="Rhodanese/Cell cycle control phosphatase"/>
    <property type="match status" value="1"/>
</dbReference>
<name>A0A0G4FN80_VITBC</name>
<dbReference type="Proteomes" id="UP000041254">
    <property type="component" value="Unassembled WGS sequence"/>
</dbReference>
<feature type="compositionally biased region" description="Low complexity" evidence="1">
    <location>
        <begin position="494"/>
        <end position="526"/>
    </location>
</feature>
<dbReference type="Gene3D" id="3.90.190.10">
    <property type="entry name" value="Protein tyrosine phosphatase superfamily"/>
    <property type="match status" value="1"/>
</dbReference>
<dbReference type="InterPro" id="IPR036873">
    <property type="entry name" value="Rhodanese-like_dom_sf"/>
</dbReference>
<evidence type="ECO:0000313" key="2">
    <source>
        <dbReference type="EMBL" id="CEM15705.1"/>
    </source>
</evidence>
<protein>
    <submittedName>
        <fullName evidence="2">Uncharacterized protein</fullName>
    </submittedName>
</protein>